<dbReference type="InterPro" id="IPR011990">
    <property type="entry name" value="TPR-like_helical_dom_sf"/>
</dbReference>
<dbReference type="RefSeq" id="WP_284218839.1">
    <property type="nucleotide sequence ID" value="NZ_BSOT01000009.1"/>
</dbReference>
<dbReference type="PROSITE" id="PS51352">
    <property type="entry name" value="THIOREDOXIN_2"/>
    <property type="match status" value="1"/>
</dbReference>
<dbReference type="SUPFAM" id="SSF52833">
    <property type="entry name" value="Thioredoxin-like"/>
    <property type="match status" value="1"/>
</dbReference>
<dbReference type="Gene3D" id="1.25.40.10">
    <property type="entry name" value="Tetratricopeptide repeat domain"/>
    <property type="match status" value="2"/>
</dbReference>
<name>A0AA37T1Y1_9ALTE</name>
<dbReference type="AlphaFoldDB" id="A0AA37T1Y1"/>
<dbReference type="SUPFAM" id="SSF48452">
    <property type="entry name" value="TPR-like"/>
    <property type="match status" value="1"/>
</dbReference>
<dbReference type="Proteomes" id="UP001156601">
    <property type="component" value="Unassembled WGS sequence"/>
</dbReference>
<evidence type="ECO:0000313" key="3">
    <source>
        <dbReference type="Proteomes" id="UP001156601"/>
    </source>
</evidence>
<dbReference type="InterPro" id="IPR013766">
    <property type="entry name" value="Thioredoxin_domain"/>
</dbReference>
<dbReference type="Pfam" id="PF00085">
    <property type="entry name" value="Thioredoxin"/>
    <property type="match status" value="1"/>
</dbReference>
<dbReference type="GO" id="GO:0015035">
    <property type="term" value="F:protein-disulfide reductase activity"/>
    <property type="evidence" value="ECO:0007669"/>
    <property type="project" value="TreeGrafter"/>
</dbReference>
<proteinExistence type="predicted"/>
<keyword evidence="3" id="KW-1185">Reference proteome</keyword>
<dbReference type="GO" id="GO:0034976">
    <property type="term" value="P:response to endoplasmic reticulum stress"/>
    <property type="evidence" value="ECO:0007669"/>
    <property type="project" value="TreeGrafter"/>
</dbReference>
<organism evidence="2 3">
    <name type="scientific">Agaribacter marinus</name>
    <dbReference type="NCBI Taxonomy" id="1431249"/>
    <lineage>
        <taxon>Bacteria</taxon>
        <taxon>Pseudomonadati</taxon>
        <taxon>Pseudomonadota</taxon>
        <taxon>Gammaproteobacteria</taxon>
        <taxon>Alteromonadales</taxon>
        <taxon>Alteromonadaceae</taxon>
        <taxon>Agaribacter</taxon>
    </lineage>
</organism>
<protein>
    <submittedName>
        <fullName evidence="2">Co-chaperone YbbN</fullName>
    </submittedName>
</protein>
<comment type="caution">
    <text evidence="2">The sequence shown here is derived from an EMBL/GenBank/DDBJ whole genome shotgun (WGS) entry which is preliminary data.</text>
</comment>
<reference evidence="2" key="2">
    <citation type="submission" date="2023-01" db="EMBL/GenBank/DDBJ databases">
        <title>Draft genome sequence of Agaribacter marinus strain NBRC 110023.</title>
        <authorList>
            <person name="Sun Q."/>
            <person name="Mori K."/>
        </authorList>
    </citation>
    <scope>NUCLEOTIDE SEQUENCE</scope>
    <source>
        <strain evidence="2">NBRC 110023</strain>
    </source>
</reference>
<sequence>MSENVVELTVENFNDVIVDGSQSALVAVYFYAPWDEPSMEMLPNVQALAQGNTEHLTLALVNCEEQQQITAQFGVRGLPTIMLVKEGQPIDGAAGPQDSEQLKALFDKHLPKPEEGMLLQAAQLIEAHDYQQAYTYAKQAFDLNTDWIDARFALADCTIELGQVDAAKALLAPVTMVDQDARYQVILGKIELAEKAAESPELIELQTKLDADPENDEIKLHLAIQLQQAHKVEQALDLLLSILRKDMGFGDAKKITLDTINALPDGEPLKSVYRRKIYSLLY</sequence>
<dbReference type="Pfam" id="PF14559">
    <property type="entry name" value="TPR_19"/>
    <property type="match status" value="1"/>
</dbReference>
<accession>A0AA37T1Y1</accession>
<evidence type="ECO:0000313" key="2">
    <source>
        <dbReference type="EMBL" id="GLR72429.1"/>
    </source>
</evidence>
<dbReference type="Gene3D" id="3.40.30.10">
    <property type="entry name" value="Glutaredoxin"/>
    <property type="match status" value="1"/>
</dbReference>
<feature type="domain" description="Thioredoxin" evidence="1">
    <location>
        <begin position="1"/>
        <end position="111"/>
    </location>
</feature>
<reference evidence="2" key="1">
    <citation type="journal article" date="2014" name="Int. J. Syst. Evol. Microbiol.">
        <title>Complete genome sequence of Corynebacterium casei LMG S-19264T (=DSM 44701T), isolated from a smear-ripened cheese.</title>
        <authorList>
            <consortium name="US DOE Joint Genome Institute (JGI-PGF)"/>
            <person name="Walter F."/>
            <person name="Albersmeier A."/>
            <person name="Kalinowski J."/>
            <person name="Ruckert C."/>
        </authorList>
    </citation>
    <scope>NUCLEOTIDE SEQUENCE</scope>
    <source>
        <strain evidence="2">NBRC 110023</strain>
    </source>
</reference>
<dbReference type="Pfam" id="PF14561">
    <property type="entry name" value="TPR_20"/>
    <property type="match status" value="1"/>
</dbReference>
<dbReference type="PANTHER" id="PTHR45815">
    <property type="entry name" value="PROTEIN DISULFIDE-ISOMERASE A6"/>
    <property type="match status" value="1"/>
</dbReference>
<gene>
    <name evidence="2" type="primary">ybbN</name>
    <name evidence="2" type="ORF">GCM10007852_33370</name>
</gene>
<dbReference type="EMBL" id="BSOT01000009">
    <property type="protein sequence ID" value="GLR72429.1"/>
    <property type="molecule type" value="Genomic_DNA"/>
</dbReference>
<dbReference type="PANTHER" id="PTHR45815:SF3">
    <property type="entry name" value="PROTEIN DISULFIDE-ISOMERASE A6"/>
    <property type="match status" value="1"/>
</dbReference>
<evidence type="ECO:0000259" key="1">
    <source>
        <dbReference type="PROSITE" id="PS51352"/>
    </source>
</evidence>
<dbReference type="InterPro" id="IPR036249">
    <property type="entry name" value="Thioredoxin-like_sf"/>
</dbReference>
<dbReference type="CDD" id="cd02956">
    <property type="entry name" value="ybbN"/>
    <property type="match status" value="1"/>
</dbReference>